<keyword evidence="4" id="KW-1185">Reference proteome</keyword>
<evidence type="ECO:0000313" key="4">
    <source>
        <dbReference type="Proteomes" id="UP000253664"/>
    </source>
</evidence>
<dbReference type="OrthoDB" id="21470at2759"/>
<dbReference type="Pfam" id="PF01424">
    <property type="entry name" value="R3H"/>
    <property type="match status" value="1"/>
</dbReference>
<dbReference type="PROSITE" id="PS50174">
    <property type="entry name" value="G_PATCH"/>
    <property type="match status" value="1"/>
</dbReference>
<proteinExistence type="predicted"/>
<organism evidence="3 4">
    <name type="scientific">Ophiocordyceps polyrhachis-furcata BCC 54312</name>
    <dbReference type="NCBI Taxonomy" id="1330021"/>
    <lineage>
        <taxon>Eukaryota</taxon>
        <taxon>Fungi</taxon>
        <taxon>Dikarya</taxon>
        <taxon>Ascomycota</taxon>
        <taxon>Pezizomycotina</taxon>
        <taxon>Sordariomycetes</taxon>
        <taxon>Hypocreomycetidae</taxon>
        <taxon>Hypocreales</taxon>
        <taxon>Ophiocordycipitaceae</taxon>
        <taxon>Ophiocordyceps</taxon>
    </lineage>
</organism>
<dbReference type="InterPro" id="IPR000467">
    <property type="entry name" value="G_patch_dom"/>
</dbReference>
<reference evidence="3 4" key="1">
    <citation type="journal article" date="2015" name="BMC Genomics">
        <title>Insights from the genome of Ophiocordyceps polyrhachis-furcata to pathogenicity and host specificity in insect fungi.</title>
        <authorList>
            <person name="Wichadakul D."/>
            <person name="Kobmoo N."/>
            <person name="Ingsriswang S."/>
            <person name="Tangphatsornruang S."/>
            <person name="Chantasingh D."/>
            <person name="Luangsa-ard J.J."/>
            <person name="Eurwilaichitr L."/>
        </authorList>
    </citation>
    <scope>NUCLEOTIDE SEQUENCE [LARGE SCALE GENOMIC DNA]</scope>
    <source>
        <strain evidence="3 4">BCC 54312</strain>
    </source>
</reference>
<name>A0A367LBS1_9HYPO</name>
<dbReference type="PROSITE" id="PS51061">
    <property type="entry name" value="R3H"/>
    <property type="match status" value="1"/>
</dbReference>
<sequence>MWDTFQSSRFKKKNRKRQREELRHIGLLGKKPKNHDLRAKYPFGITTLEITQEIITFLRGAQETVLFPPMDSKTRKMVHRLASQFKVKSKSVGRADQRRPTLTRTVSTMKYKESEFDRAIARICPGVDSGHKSKARGSQILEIYHHTTASYHEGEIVGSQAPALAEGNRGRIILEKMGWSHGKSLGSSETKGILQPVALAMRRSRAGLQ</sequence>
<dbReference type="STRING" id="1330021.A0A367LBS1"/>
<feature type="domain" description="G-patch" evidence="1">
    <location>
        <begin position="166"/>
        <end position="209"/>
    </location>
</feature>
<comment type="caution">
    <text evidence="3">The sequence shown here is derived from an EMBL/GenBank/DDBJ whole genome shotgun (WGS) entry which is preliminary data.</text>
</comment>
<dbReference type="Pfam" id="PF01585">
    <property type="entry name" value="G-patch"/>
    <property type="match status" value="1"/>
</dbReference>
<evidence type="ECO:0000313" key="3">
    <source>
        <dbReference type="EMBL" id="RCI11865.1"/>
    </source>
</evidence>
<evidence type="ECO:0000259" key="1">
    <source>
        <dbReference type="PROSITE" id="PS50174"/>
    </source>
</evidence>
<dbReference type="SMART" id="SM00393">
    <property type="entry name" value="R3H"/>
    <property type="match status" value="1"/>
</dbReference>
<gene>
    <name evidence="3" type="ORF">L249_7454</name>
</gene>
<dbReference type="SUPFAM" id="SSF82708">
    <property type="entry name" value="R3H domain"/>
    <property type="match status" value="1"/>
</dbReference>
<dbReference type="Gene3D" id="3.30.1370.50">
    <property type="entry name" value="R3H-like domain"/>
    <property type="match status" value="1"/>
</dbReference>
<dbReference type="GO" id="GO:0003676">
    <property type="term" value="F:nucleic acid binding"/>
    <property type="evidence" value="ECO:0007669"/>
    <property type="project" value="UniProtKB-UniRule"/>
</dbReference>
<accession>A0A367LBS1</accession>
<dbReference type="InterPro" id="IPR001374">
    <property type="entry name" value="R3H_dom"/>
</dbReference>
<feature type="domain" description="R3H" evidence="2">
    <location>
        <begin position="44"/>
        <end position="106"/>
    </location>
</feature>
<evidence type="ECO:0008006" key="5">
    <source>
        <dbReference type="Google" id="ProtNLM"/>
    </source>
</evidence>
<dbReference type="EMBL" id="LKCN02000010">
    <property type="protein sequence ID" value="RCI11865.1"/>
    <property type="molecule type" value="Genomic_DNA"/>
</dbReference>
<dbReference type="Proteomes" id="UP000253664">
    <property type="component" value="Unassembled WGS sequence"/>
</dbReference>
<dbReference type="InterPro" id="IPR036867">
    <property type="entry name" value="R3H_dom_sf"/>
</dbReference>
<dbReference type="PANTHER" id="PTHR14195">
    <property type="entry name" value="G PATCH DOMAIN CONTAINING PROTEIN 2"/>
    <property type="match status" value="1"/>
</dbReference>
<protein>
    <recommendedName>
        <fullName evidence="5">Protein SQS1</fullName>
    </recommendedName>
</protein>
<dbReference type="AlphaFoldDB" id="A0A367LBS1"/>
<evidence type="ECO:0000259" key="2">
    <source>
        <dbReference type="PROSITE" id="PS51061"/>
    </source>
</evidence>
<dbReference type="InterPro" id="IPR051189">
    <property type="entry name" value="Splicing_assoc_domain"/>
</dbReference>